<name>A0A7J7J5U0_BUGNE</name>
<feature type="compositionally biased region" description="Basic and acidic residues" evidence="1">
    <location>
        <begin position="48"/>
        <end position="62"/>
    </location>
</feature>
<keyword evidence="3" id="KW-1185">Reference proteome</keyword>
<sequence length="135" mass="15830">MLYIHRYENEERLMIRSHKWQQQQFFISQVFDRAGKIRYSKPSPSSLSERKREKYIGQHRPSEQTSTAKSKSIAALRDGLFKSQATSVPANVLRHETMTKKLDVQEKLELNNVKDLQMQMAKYVKTANNCNKVVK</sequence>
<protein>
    <submittedName>
        <fullName evidence="2">Uncharacterized protein</fullName>
    </submittedName>
</protein>
<organism evidence="2 3">
    <name type="scientific">Bugula neritina</name>
    <name type="common">Brown bryozoan</name>
    <name type="synonym">Sertularia neritina</name>
    <dbReference type="NCBI Taxonomy" id="10212"/>
    <lineage>
        <taxon>Eukaryota</taxon>
        <taxon>Metazoa</taxon>
        <taxon>Spiralia</taxon>
        <taxon>Lophotrochozoa</taxon>
        <taxon>Bryozoa</taxon>
        <taxon>Gymnolaemata</taxon>
        <taxon>Cheilostomatida</taxon>
        <taxon>Flustrina</taxon>
        <taxon>Buguloidea</taxon>
        <taxon>Bugulidae</taxon>
        <taxon>Bugula</taxon>
    </lineage>
</organism>
<accession>A0A7J7J5U0</accession>
<feature type="region of interest" description="Disordered" evidence="1">
    <location>
        <begin position="39"/>
        <end position="70"/>
    </location>
</feature>
<evidence type="ECO:0000256" key="1">
    <source>
        <dbReference type="SAM" id="MobiDB-lite"/>
    </source>
</evidence>
<gene>
    <name evidence="2" type="ORF">EB796_020095</name>
</gene>
<dbReference type="EMBL" id="VXIV02002996">
    <property type="protein sequence ID" value="KAF6021599.1"/>
    <property type="molecule type" value="Genomic_DNA"/>
</dbReference>
<evidence type="ECO:0000313" key="3">
    <source>
        <dbReference type="Proteomes" id="UP000593567"/>
    </source>
</evidence>
<reference evidence="2" key="1">
    <citation type="submission" date="2020-06" db="EMBL/GenBank/DDBJ databases">
        <title>Draft genome of Bugula neritina, a colonial animal packing powerful symbionts and potential medicines.</title>
        <authorList>
            <person name="Rayko M."/>
        </authorList>
    </citation>
    <scope>NUCLEOTIDE SEQUENCE [LARGE SCALE GENOMIC DNA]</scope>
    <source>
        <strain evidence="2">Kwan_BN1</strain>
    </source>
</reference>
<dbReference type="AlphaFoldDB" id="A0A7J7J5U0"/>
<comment type="caution">
    <text evidence="2">The sequence shown here is derived from an EMBL/GenBank/DDBJ whole genome shotgun (WGS) entry which is preliminary data.</text>
</comment>
<evidence type="ECO:0000313" key="2">
    <source>
        <dbReference type="EMBL" id="KAF6021599.1"/>
    </source>
</evidence>
<dbReference type="Proteomes" id="UP000593567">
    <property type="component" value="Unassembled WGS sequence"/>
</dbReference>
<proteinExistence type="predicted"/>